<evidence type="ECO:0000259" key="1">
    <source>
        <dbReference type="Pfam" id="PF03412"/>
    </source>
</evidence>
<dbReference type="GO" id="GO:0016020">
    <property type="term" value="C:membrane"/>
    <property type="evidence" value="ECO:0007669"/>
    <property type="project" value="InterPro"/>
</dbReference>
<protein>
    <submittedName>
        <fullName evidence="2">Cysteine peptidase family C39 domain-containing protein</fullName>
    </submittedName>
</protein>
<evidence type="ECO:0000313" key="3">
    <source>
        <dbReference type="Proteomes" id="UP001328733"/>
    </source>
</evidence>
<reference evidence="2 3" key="1">
    <citation type="submission" date="2024-01" db="EMBL/GenBank/DDBJ databases">
        <title>Genomic insights into the taxonomy and metabolism of the cyanobacterium Pannus brasiliensis CCIBt3594.</title>
        <authorList>
            <person name="Machado M."/>
            <person name="Botero N.B."/>
            <person name="Andreote A.P.D."/>
            <person name="Feitosa A.M.T."/>
            <person name="Popin R."/>
            <person name="Sivonen K."/>
            <person name="Fiore M.F."/>
        </authorList>
    </citation>
    <scope>NUCLEOTIDE SEQUENCE [LARGE SCALE GENOMIC DNA]</scope>
    <source>
        <strain evidence="2 3">CCIBt3594</strain>
    </source>
</reference>
<dbReference type="InterPro" id="IPR005074">
    <property type="entry name" value="Peptidase_C39"/>
</dbReference>
<dbReference type="Proteomes" id="UP001328733">
    <property type="component" value="Unassembled WGS sequence"/>
</dbReference>
<comment type="caution">
    <text evidence="2">The sequence shown here is derived from an EMBL/GenBank/DDBJ whole genome shotgun (WGS) entry which is preliminary data.</text>
</comment>
<sequence>MYPEDAGAGGNQPRIDEQADPTVIQQEDQYYCGAACAQMLLRDLGISVEQKFLVKLISPSGYSISRGIVSADVLAAVMNTIDSDNPSRWQGGLLKLTGATPRELIETLMQTGPWIALLWSEWPEQAKIGHMVIVDSIYEKEFLVIRDPEERTRYKMRFSDFIIYWTEYGVYKIS</sequence>
<dbReference type="Gene3D" id="3.90.70.10">
    <property type="entry name" value="Cysteine proteinases"/>
    <property type="match status" value="1"/>
</dbReference>
<gene>
    <name evidence="2" type="ORF">V0288_20010</name>
</gene>
<dbReference type="AlphaFoldDB" id="A0AAW9QXS1"/>
<accession>A0AAW9QXS1</accession>
<proteinExistence type="predicted"/>
<dbReference type="EMBL" id="JBAFSM010000048">
    <property type="protein sequence ID" value="MEG3439422.1"/>
    <property type="molecule type" value="Genomic_DNA"/>
</dbReference>
<feature type="domain" description="Peptidase C39" evidence="1">
    <location>
        <begin position="23"/>
        <end position="168"/>
    </location>
</feature>
<name>A0AAW9QXS1_9CHRO</name>
<dbReference type="GO" id="GO:0005524">
    <property type="term" value="F:ATP binding"/>
    <property type="evidence" value="ECO:0007669"/>
    <property type="project" value="InterPro"/>
</dbReference>
<dbReference type="Pfam" id="PF03412">
    <property type="entry name" value="Peptidase_C39"/>
    <property type="match status" value="1"/>
</dbReference>
<keyword evidence="3" id="KW-1185">Reference proteome</keyword>
<organism evidence="2 3">
    <name type="scientific">Pannus brasiliensis CCIBt3594</name>
    <dbReference type="NCBI Taxonomy" id="1427578"/>
    <lineage>
        <taxon>Bacteria</taxon>
        <taxon>Bacillati</taxon>
        <taxon>Cyanobacteriota</taxon>
        <taxon>Cyanophyceae</taxon>
        <taxon>Oscillatoriophycideae</taxon>
        <taxon>Chroococcales</taxon>
        <taxon>Microcystaceae</taxon>
        <taxon>Pannus</taxon>
    </lineage>
</organism>
<evidence type="ECO:0000313" key="2">
    <source>
        <dbReference type="EMBL" id="MEG3439422.1"/>
    </source>
</evidence>
<dbReference type="RefSeq" id="WP_332866909.1">
    <property type="nucleotide sequence ID" value="NZ_JBAFSM010000048.1"/>
</dbReference>
<dbReference type="GO" id="GO:0008233">
    <property type="term" value="F:peptidase activity"/>
    <property type="evidence" value="ECO:0007669"/>
    <property type="project" value="InterPro"/>
</dbReference>
<dbReference type="GO" id="GO:0006508">
    <property type="term" value="P:proteolysis"/>
    <property type="evidence" value="ECO:0007669"/>
    <property type="project" value="InterPro"/>
</dbReference>